<evidence type="ECO:0008006" key="6">
    <source>
        <dbReference type="Google" id="ProtNLM"/>
    </source>
</evidence>
<evidence type="ECO:0000256" key="2">
    <source>
        <dbReference type="ARBA" id="ARBA00022801"/>
    </source>
</evidence>
<dbReference type="InterPro" id="IPR005502">
    <property type="entry name" value="Ribosyl_crysJ1"/>
</dbReference>
<name>A0A512PNW7_9LACO</name>
<dbReference type="SUPFAM" id="SSF101478">
    <property type="entry name" value="ADP-ribosylglycohydrolase"/>
    <property type="match status" value="1"/>
</dbReference>
<organism evidence="4 5">
    <name type="scientific">Lentilactobacillus rapi</name>
    <dbReference type="NCBI Taxonomy" id="481723"/>
    <lineage>
        <taxon>Bacteria</taxon>
        <taxon>Bacillati</taxon>
        <taxon>Bacillota</taxon>
        <taxon>Bacilli</taxon>
        <taxon>Lactobacillales</taxon>
        <taxon>Lactobacillaceae</taxon>
        <taxon>Lentilactobacillus</taxon>
    </lineage>
</organism>
<feature type="binding site" evidence="3">
    <location>
        <position position="287"/>
    </location>
    <ligand>
        <name>Mg(2+)</name>
        <dbReference type="ChEBI" id="CHEBI:18420"/>
        <label>1</label>
    </ligand>
</feature>
<dbReference type="Gene3D" id="1.10.4080.10">
    <property type="entry name" value="ADP-ribosylation/Crystallin J1"/>
    <property type="match status" value="1"/>
</dbReference>
<evidence type="ECO:0000256" key="3">
    <source>
        <dbReference type="PIRSR" id="PIRSR605502-1"/>
    </source>
</evidence>
<dbReference type="STRING" id="1423795.FD12_GL000075"/>
<comment type="cofactor">
    <cofactor evidence="3">
        <name>Mg(2+)</name>
        <dbReference type="ChEBI" id="CHEBI:18420"/>
    </cofactor>
    <text evidence="3">Binds 2 magnesium ions per subunit.</text>
</comment>
<feature type="binding site" evidence="3">
    <location>
        <position position="66"/>
    </location>
    <ligand>
        <name>Mg(2+)</name>
        <dbReference type="ChEBI" id="CHEBI:18420"/>
        <label>1</label>
    </ligand>
</feature>
<keyword evidence="2" id="KW-0378">Hydrolase</keyword>
<keyword evidence="3" id="KW-0460">Magnesium</keyword>
<keyword evidence="3" id="KW-0479">Metal-binding</keyword>
<dbReference type="InterPro" id="IPR036705">
    <property type="entry name" value="Ribosyl_crysJ1_sf"/>
</dbReference>
<gene>
    <name evidence="4" type="ORF">LRA02_17310</name>
</gene>
<dbReference type="GO" id="GO:0016787">
    <property type="term" value="F:hydrolase activity"/>
    <property type="evidence" value="ECO:0007669"/>
    <property type="project" value="UniProtKB-KW"/>
</dbReference>
<comment type="similarity">
    <text evidence="1">Belongs to the ADP-ribosylglycohydrolase family.</text>
</comment>
<sequence>MHLRSKDKILGVLYGQAIGDAMGMPSELWPVEKIRQQFHGQITTFLDGPQNNDIALNFTKGQYTDDTNQALAILDGLIENHWQPDSQILVKHILAWAESVGAWENNILGPSSKAALTAIRAGKDPRPVTDQALTNGAGMRIAPIGGLFEPADLKRLVQLVFDVTKITHSSDVAISGASMIAGAVTAAMAYQDWDDIIDFALAANDEGLKLGAPTWAAKTHDRLLLGIYIAQKYEGDDEKFSQRIYDVIGTGTMISESIPAAVSIAYYCRSVRKCALMCANLGGDTDTIGAMATAICGAKEGANSIPSDWMELIDAKNPQHDLNKYADEMMKFN</sequence>
<dbReference type="AlphaFoldDB" id="A0A512PNW7"/>
<evidence type="ECO:0000313" key="4">
    <source>
        <dbReference type="EMBL" id="GEP72863.1"/>
    </source>
</evidence>
<feature type="binding site" evidence="3">
    <location>
        <position position="64"/>
    </location>
    <ligand>
        <name>Mg(2+)</name>
        <dbReference type="ChEBI" id="CHEBI:18420"/>
        <label>1</label>
    </ligand>
</feature>
<accession>A0A512PNW7</accession>
<feature type="binding site" evidence="3">
    <location>
        <position position="65"/>
    </location>
    <ligand>
        <name>Mg(2+)</name>
        <dbReference type="ChEBI" id="CHEBI:18420"/>
        <label>1</label>
    </ligand>
</feature>
<dbReference type="PANTHER" id="PTHR16222">
    <property type="entry name" value="ADP-RIBOSYLGLYCOHYDROLASE"/>
    <property type="match status" value="1"/>
</dbReference>
<dbReference type="Proteomes" id="UP000321569">
    <property type="component" value="Unassembled WGS sequence"/>
</dbReference>
<dbReference type="PANTHER" id="PTHR16222:SF24">
    <property type="entry name" value="ADP-RIBOSYLHYDROLASE ARH3"/>
    <property type="match status" value="1"/>
</dbReference>
<dbReference type="InterPro" id="IPR050792">
    <property type="entry name" value="ADP-ribosylglycohydrolase"/>
</dbReference>
<reference evidence="4 5" key="1">
    <citation type="submission" date="2019-07" db="EMBL/GenBank/DDBJ databases">
        <title>Whole genome shotgun sequence of Lactobacillus rapi NBRC 109618.</title>
        <authorList>
            <person name="Hosoyama A."/>
            <person name="Uohara A."/>
            <person name="Ohji S."/>
            <person name="Ichikawa N."/>
        </authorList>
    </citation>
    <scope>NUCLEOTIDE SEQUENCE [LARGE SCALE GENOMIC DNA]</scope>
    <source>
        <strain evidence="4 5">NBRC 109618</strain>
    </source>
</reference>
<dbReference type="Pfam" id="PF03747">
    <property type="entry name" value="ADP_ribosyl_GH"/>
    <property type="match status" value="1"/>
</dbReference>
<feature type="binding site" evidence="3">
    <location>
        <position position="286"/>
    </location>
    <ligand>
        <name>Mg(2+)</name>
        <dbReference type="ChEBI" id="CHEBI:18420"/>
        <label>1</label>
    </ligand>
</feature>
<protein>
    <recommendedName>
        <fullName evidence="6">ADP-ribosylglycohydrolase</fullName>
    </recommendedName>
</protein>
<proteinExistence type="inferred from homology"/>
<feature type="binding site" evidence="3">
    <location>
        <position position="284"/>
    </location>
    <ligand>
        <name>Mg(2+)</name>
        <dbReference type="ChEBI" id="CHEBI:18420"/>
        <label>1</label>
    </ligand>
</feature>
<dbReference type="GO" id="GO:0046872">
    <property type="term" value="F:metal ion binding"/>
    <property type="evidence" value="ECO:0007669"/>
    <property type="project" value="UniProtKB-KW"/>
</dbReference>
<evidence type="ECO:0000256" key="1">
    <source>
        <dbReference type="ARBA" id="ARBA00010702"/>
    </source>
</evidence>
<dbReference type="EMBL" id="BKAM01000036">
    <property type="protein sequence ID" value="GEP72863.1"/>
    <property type="molecule type" value="Genomic_DNA"/>
</dbReference>
<comment type="caution">
    <text evidence="4">The sequence shown here is derived from an EMBL/GenBank/DDBJ whole genome shotgun (WGS) entry which is preliminary data.</text>
</comment>
<evidence type="ECO:0000313" key="5">
    <source>
        <dbReference type="Proteomes" id="UP000321569"/>
    </source>
</evidence>